<keyword evidence="1" id="KW-0732">Signal</keyword>
<feature type="non-terminal residue" evidence="2">
    <location>
        <position position="79"/>
    </location>
</feature>
<accession>A0A7T8GTH9</accession>
<evidence type="ECO:0000256" key="1">
    <source>
        <dbReference type="SAM" id="SignalP"/>
    </source>
</evidence>
<feature type="chain" id="PRO_5030774296" evidence="1">
    <location>
        <begin position="36"/>
        <end position="79"/>
    </location>
</feature>
<feature type="signal peptide" evidence="1">
    <location>
        <begin position="1"/>
        <end position="35"/>
    </location>
</feature>
<proteinExistence type="predicted"/>
<dbReference type="EMBL" id="CP045901">
    <property type="protein sequence ID" value="QQP37432.1"/>
    <property type="molecule type" value="Genomic_DNA"/>
</dbReference>
<dbReference type="Proteomes" id="UP000595437">
    <property type="component" value="Chromosome 12"/>
</dbReference>
<reference evidence="3" key="1">
    <citation type="submission" date="2021-01" db="EMBL/GenBank/DDBJ databases">
        <title>Caligus Genome Assembly.</title>
        <authorList>
            <person name="Gallardo-Escarate C."/>
        </authorList>
    </citation>
    <scope>NUCLEOTIDE SEQUENCE [LARGE SCALE GENOMIC DNA]</scope>
</reference>
<name>A0A7T8GTH9_CALRO</name>
<evidence type="ECO:0000313" key="2">
    <source>
        <dbReference type="EMBL" id="QQP37432.1"/>
    </source>
</evidence>
<protein>
    <submittedName>
        <fullName evidence="2">Longitudinals lacking protein-like</fullName>
    </submittedName>
</protein>
<keyword evidence="3" id="KW-1185">Reference proteome</keyword>
<feature type="non-terminal residue" evidence="2">
    <location>
        <position position="1"/>
    </location>
</feature>
<evidence type="ECO:0000313" key="3">
    <source>
        <dbReference type="Proteomes" id="UP000595437"/>
    </source>
</evidence>
<organism evidence="2 3">
    <name type="scientific">Caligus rogercresseyi</name>
    <name type="common">Sea louse</name>
    <dbReference type="NCBI Taxonomy" id="217165"/>
    <lineage>
        <taxon>Eukaryota</taxon>
        <taxon>Metazoa</taxon>
        <taxon>Ecdysozoa</taxon>
        <taxon>Arthropoda</taxon>
        <taxon>Crustacea</taxon>
        <taxon>Multicrustacea</taxon>
        <taxon>Hexanauplia</taxon>
        <taxon>Copepoda</taxon>
        <taxon>Siphonostomatoida</taxon>
        <taxon>Caligidae</taxon>
        <taxon>Caligus</taxon>
    </lineage>
</organism>
<dbReference type="AlphaFoldDB" id="A0A7T8GTH9"/>
<sequence>SLIRNRFQWPPAPTFSKGFFHLLLLLLTELNEKLNDEINRLIKKTSEGLYQCIPCKKTTKRLQNLQFHVESLHVIRMDS</sequence>
<gene>
    <name evidence="2" type="ORF">FKW44_017693</name>
</gene>